<proteinExistence type="predicted"/>
<dbReference type="Proteomes" id="UP000008792">
    <property type="component" value="Unassembled WGS sequence"/>
</dbReference>
<dbReference type="AlphaFoldDB" id="A0A0Q9W6F5"/>
<keyword evidence="3" id="KW-1185">Reference proteome</keyword>
<organism evidence="2 3">
    <name type="scientific">Drosophila virilis</name>
    <name type="common">Fruit fly</name>
    <dbReference type="NCBI Taxonomy" id="7244"/>
    <lineage>
        <taxon>Eukaryota</taxon>
        <taxon>Metazoa</taxon>
        <taxon>Ecdysozoa</taxon>
        <taxon>Arthropoda</taxon>
        <taxon>Hexapoda</taxon>
        <taxon>Insecta</taxon>
        <taxon>Pterygota</taxon>
        <taxon>Neoptera</taxon>
        <taxon>Endopterygota</taxon>
        <taxon>Diptera</taxon>
        <taxon>Brachycera</taxon>
        <taxon>Muscomorpha</taxon>
        <taxon>Ephydroidea</taxon>
        <taxon>Drosophilidae</taxon>
        <taxon>Drosophila</taxon>
    </lineage>
</organism>
<protein>
    <submittedName>
        <fullName evidence="2">Uncharacterized protein</fullName>
    </submittedName>
</protein>
<dbReference type="OrthoDB" id="7854385at2759"/>
<evidence type="ECO:0000313" key="3">
    <source>
        <dbReference type="Proteomes" id="UP000008792"/>
    </source>
</evidence>
<dbReference type="EMBL" id="CH940653">
    <property type="protein sequence ID" value="KRF80556.1"/>
    <property type="molecule type" value="Genomic_DNA"/>
</dbReference>
<name>A0A0Q9W6F5_DROVI</name>
<dbReference type="InParanoid" id="A0A0Q9W6F5"/>
<keyword evidence="1" id="KW-0812">Transmembrane</keyword>
<keyword evidence="1" id="KW-0472">Membrane</keyword>
<sequence length="239" mass="26811">MYSYGVTSRKDIIRLGWRNSTFMGPRNCEIVVPPIDMSYVDETDQKTNHLTLDKIKSPKIVSKAKKSHKLEVNEKVVKKAKKKSRKLTTELPQVGLVKVPPRVLATQSAELDLNGPANTRQIADYLLENRLTVNNGSLQLAAPKEKPNGECHCADRLGLLARLITSRHDPIYTARISPSLKHLSDIMQELLSILSLFFVVGLLLACYLCSKPRELSFLQHCYETIQIVATDSCYDCGLC</sequence>
<evidence type="ECO:0000256" key="1">
    <source>
        <dbReference type="SAM" id="Phobius"/>
    </source>
</evidence>
<feature type="transmembrane region" description="Helical" evidence="1">
    <location>
        <begin position="190"/>
        <end position="209"/>
    </location>
</feature>
<dbReference type="KEGG" id="dvi:26530857"/>
<accession>A0A0Q9W6F5</accession>
<gene>
    <name evidence="2" type="primary">Dvir\GJ26087</name>
    <name evidence="2" type="ORF">Dvir_GJ26087</name>
</gene>
<keyword evidence="1" id="KW-1133">Transmembrane helix</keyword>
<reference evidence="2 3" key="1">
    <citation type="journal article" date="2007" name="Nature">
        <title>Evolution of genes and genomes on the Drosophila phylogeny.</title>
        <authorList>
            <consortium name="Drosophila 12 Genomes Consortium"/>
            <person name="Clark A.G."/>
            <person name="Eisen M.B."/>
            <person name="Smith D.R."/>
            <person name="Bergman C.M."/>
            <person name="Oliver B."/>
            <person name="Markow T.A."/>
            <person name="Kaufman T.C."/>
            <person name="Kellis M."/>
            <person name="Gelbart W."/>
            <person name="Iyer V.N."/>
            <person name="Pollard D.A."/>
            <person name="Sackton T.B."/>
            <person name="Larracuente A.M."/>
            <person name="Singh N.D."/>
            <person name="Abad J.P."/>
            <person name="Abt D.N."/>
            <person name="Adryan B."/>
            <person name="Aguade M."/>
            <person name="Akashi H."/>
            <person name="Anderson W.W."/>
            <person name="Aquadro C.F."/>
            <person name="Ardell D.H."/>
            <person name="Arguello R."/>
            <person name="Artieri C.G."/>
            <person name="Barbash D.A."/>
            <person name="Barker D."/>
            <person name="Barsanti P."/>
            <person name="Batterham P."/>
            <person name="Batzoglou S."/>
            <person name="Begun D."/>
            <person name="Bhutkar A."/>
            <person name="Blanco E."/>
            <person name="Bosak S.A."/>
            <person name="Bradley R.K."/>
            <person name="Brand A.D."/>
            <person name="Brent M.R."/>
            <person name="Brooks A.N."/>
            <person name="Brown R.H."/>
            <person name="Butlin R.K."/>
            <person name="Caggese C."/>
            <person name="Calvi B.R."/>
            <person name="Bernardo de Carvalho A."/>
            <person name="Caspi A."/>
            <person name="Castrezana S."/>
            <person name="Celniker S.E."/>
            <person name="Chang J.L."/>
            <person name="Chapple C."/>
            <person name="Chatterji S."/>
            <person name="Chinwalla A."/>
            <person name="Civetta A."/>
            <person name="Clifton S.W."/>
            <person name="Comeron J.M."/>
            <person name="Costello J.C."/>
            <person name="Coyne J.A."/>
            <person name="Daub J."/>
            <person name="David R.G."/>
            <person name="Delcher A.L."/>
            <person name="Delehaunty K."/>
            <person name="Do C.B."/>
            <person name="Ebling H."/>
            <person name="Edwards K."/>
            <person name="Eickbush T."/>
            <person name="Evans J.D."/>
            <person name="Filipski A."/>
            <person name="Findeiss S."/>
            <person name="Freyhult E."/>
            <person name="Fulton L."/>
            <person name="Fulton R."/>
            <person name="Garcia A.C."/>
            <person name="Gardiner A."/>
            <person name="Garfield D.A."/>
            <person name="Garvin B.E."/>
            <person name="Gibson G."/>
            <person name="Gilbert D."/>
            <person name="Gnerre S."/>
            <person name="Godfrey J."/>
            <person name="Good R."/>
            <person name="Gotea V."/>
            <person name="Gravely B."/>
            <person name="Greenberg A.J."/>
            <person name="Griffiths-Jones S."/>
            <person name="Gross S."/>
            <person name="Guigo R."/>
            <person name="Gustafson E.A."/>
            <person name="Haerty W."/>
            <person name="Hahn M.W."/>
            <person name="Halligan D.L."/>
            <person name="Halpern A.L."/>
            <person name="Halter G.M."/>
            <person name="Han M.V."/>
            <person name="Heger A."/>
            <person name="Hillier L."/>
            <person name="Hinrichs A.S."/>
            <person name="Holmes I."/>
            <person name="Hoskins R.A."/>
            <person name="Hubisz M.J."/>
            <person name="Hultmark D."/>
            <person name="Huntley M.A."/>
            <person name="Jaffe D.B."/>
            <person name="Jagadeeshan S."/>
            <person name="Jeck W.R."/>
            <person name="Johnson J."/>
            <person name="Jones C.D."/>
            <person name="Jordan W.C."/>
            <person name="Karpen G.H."/>
            <person name="Kataoka E."/>
            <person name="Keightley P.D."/>
            <person name="Kheradpour P."/>
            <person name="Kirkness E.F."/>
            <person name="Koerich L.B."/>
            <person name="Kristiansen K."/>
            <person name="Kudrna D."/>
            <person name="Kulathinal R.J."/>
            <person name="Kumar S."/>
            <person name="Kwok R."/>
            <person name="Lander E."/>
            <person name="Langley C.H."/>
            <person name="Lapoint R."/>
            <person name="Lazzaro B.P."/>
            <person name="Lee S.J."/>
            <person name="Levesque L."/>
            <person name="Li R."/>
            <person name="Lin C.F."/>
            <person name="Lin M.F."/>
            <person name="Lindblad-Toh K."/>
            <person name="Llopart A."/>
            <person name="Long M."/>
            <person name="Low L."/>
            <person name="Lozovsky E."/>
            <person name="Lu J."/>
            <person name="Luo M."/>
            <person name="Machado C.A."/>
            <person name="Makalowski W."/>
            <person name="Marzo M."/>
            <person name="Matsuda M."/>
            <person name="Matzkin L."/>
            <person name="McAllister B."/>
            <person name="McBride C.S."/>
            <person name="McKernan B."/>
            <person name="McKernan K."/>
            <person name="Mendez-Lago M."/>
            <person name="Minx P."/>
            <person name="Mollenhauer M.U."/>
            <person name="Montooth K."/>
            <person name="Mount S.M."/>
            <person name="Mu X."/>
            <person name="Myers E."/>
            <person name="Negre B."/>
            <person name="Newfeld S."/>
            <person name="Nielsen R."/>
            <person name="Noor M.A."/>
            <person name="O'Grady P."/>
            <person name="Pachter L."/>
            <person name="Papaceit M."/>
            <person name="Parisi M.J."/>
            <person name="Parisi M."/>
            <person name="Parts L."/>
            <person name="Pedersen J.S."/>
            <person name="Pesole G."/>
            <person name="Phillippy A.M."/>
            <person name="Ponting C.P."/>
            <person name="Pop M."/>
            <person name="Porcelli D."/>
            <person name="Powell J.R."/>
            <person name="Prohaska S."/>
            <person name="Pruitt K."/>
            <person name="Puig M."/>
            <person name="Quesneville H."/>
            <person name="Ram K.R."/>
            <person name="Rand D."/>
            <person name="Rasmussen M.D."/>
            <person name="Reed L.K."/>
            <person name="Reenan R."/>
            <person name="Reily A."/>
            <person name="Remington K.A."/>
            <person name="Rieger T.T."/>
            <person name="Ritchie M.G."/>
            <person name="Robin C."/>
            <person name="Rogers Y.H."/>
            <person name="Rohde C."/>
            <person name="Rozas J."/>
            <person name="Rubenfield M.J."/>
            <person name="Ruiz A."/>
            <person name="Russo S."/>
            <person name="Salzberg S.L."/>
            <person name="Sanchez-Gracia A."/>
            <person name="Saranga D.J."/>
            <person name="Sato H."/>
            <person name="Schaeffer S.W."/>
            <person name="Schatz M.C."/>
            <person name="Schlenke T."/>
            <person name="Schwartz R."/>
            <person name="Segarra C."/>
            <person name="Singh R.S."/>
            <person name="Sirot L."/>
            <person name="Sirota M."/>
            <person name="Sisneros N.B."/>
            <person name="Smith C.D."/>
            <person name="Smith T.F."/>
            <person name="Spieth J."/>
            <person name="Stage D.E."/>
            <person name="Stark A."/>
            <person name="Stephan W."/>
            <person name="Strausberg R.L."/>
            <person name="Strempel S."/>
            <person name="Sturgill D."/>
            <person name="Sutton G."/>
            <person name="Sutton G.G."/>
            <person name="Tao W."/>
            <person name="Teichmann S."/>
            <person name="Tobari Y.N."/>
            <person name="Tomimura Y."/>
            <person name="Tsolas J.M."/>
            <person name="Valente V.L."/>
            <person name="Venter E."/>
            <person name="Venter J.C."/>
            <person name="Vicario S."/>
            <person name="Vieira F.G."/>
            <person name="Vilella A.J."/>
            <person name="Villasante A."/>
            <person name="Walenz B."/>
            <person name="Wang J."/>
            <person name="Wasserman M."/>
            <person name="Watts T."/>
            <person name="Wilson D."/>
            <person name="Wilson R.K."/>
            <person name="Wing R.A."/>
            <person name="Wolfner M.F."/>
            <person name="Wong A."/>
            <person name="Wong G.K."/>
            <person name="Wu C.I."/>
            <person name="Wu G."/>
            <person name="Yamamoto D."/>
            <person name="Yang H.P."/>
            <person name="Yang S.P."/>
            <person name="Yorke J.A."/>
            <person name="Yoshida K."/>
            <person name="Zdobnov E."/>
            <person name="Zhang P."/>
            <person name="Zhang Y."/>
            <person name="Zimin A.V."/>
            <person name="Baldwin J."/>
            <person name="Abdouelleil A."/>
            <person name="Abdulkadir J."/>
            <person name="Abebe A."/>
            <person name="Abera B."/>
            <person name="Abreu J."/>
            <person name="Acer S.C."/>
            <person name="Aftuck L."/>
            <person name="Alexander A."/>
            <person name="An P."/>
            <person name="Anderson E."/>
            <person name="Anderson S."/>
            <person name="Arachi H."/>
            <person name="Azer M."/>
            <person name="Bachantsang P."/>
            <person name="Barry A."/>
            <person name="Bayul T."/>
            <person name="Berlin A."/>
            <person name="Bessette D."/>
            <person name="Bloom T."/>
            <person name="Blye J."/>
            <person name="Boguslavskiy L."/>
            <person name="Bonnet C."/>
            <person name="Boukhgalter B."/>
            <person name="Bourzgui I."/>
            <person name="Brown A."/>
            <person name="Cahill P."/>
            <person name="Channer S."/>
            <person name="Cheshatsang Y."/>
            <person name="Chuda L."/>
            <person name="Citroen M."/>
            <person name="Collymore A."/>
            <person name="Cooke P."/>
            <person name="Costello M."/>
            <person name="D'Aco K."/>
            <person name="Daza R."/>
            <person name="De Haan G."/>
            <person name="DeGray S."/>
            <person name="DeMaso C."/>
            <person name="Dhargay N."/>
            <person name="Dooley K."/>
            <person name="Dooley E."/>
            <person name="Doricent M."/>
            <person name="Dorje P."/>
            <person name="Dorjee K."/>
            <person name="Dupes A."/>
            <person name="Elong R."/>
            <person name="Falk J."/>
            <person name="Farina A."/>
            <person name="Faro S."/>
            <person name="Ferguson D."/>
            <person name="Fisher S."/>
            <person name="Foley C.D."/>
            <person name="Franke A."/>
            <person name="Friedrich D."/>
            <person name="Gadbois L."/>
            <person name="Gearin G."/>
            <person name="Gearin C.R."/>
            <person name="Giannoukos G."/>
            <person name="Goode T."/>
            <person name="Graham J."/>
            <person name="Grandbois E."/>
            <person name="Grewal S."/>
            <person name="Gyaltsen K."/>
            <person name="Hafez N."/>
            <person name="Hagos B."/>
            <person name="Hall J."/>
            <person name="Henson C."/>
            <person name="Hollinger A."/>
            <person name="Honan T."/>
            <person name="Huard M.D."/>
            <person name="Hughes L."/>
            <person name="Hurhula B."/>
            <person name="Husby M.E."/>
            <person name="Kamat A."/>
            <person name="Kanga B."/>
            <person name="Kashin S."/>
            <person name="Khazanovich D."/>
            <person name="Kisner P."/>
            <person name="Lance K."/>
            <person name="Lara M."/>
            <person name="Lee W."/>
            <person name="Lennon N."/>
            <person name="Letendre F."/>
            <person name="LeVine R."/>
            <person name="Lipovsky A."/>
            <person name="Liu X."/>
            <person name="Liu J."/>
            <person name="Liu S."/>
            <person name="Lokyitsang T."/>
            <person name="Lokyitsang Y."/>
            <person name="Lubonja R."/>
            <person name="Lui A."/>
            <person name="MacDonald P."/>
            <person name="Magnisalis V."/>
            <person name="Maru K."/>
            <person name="Matthews C."/>
            <person name="McCusker W."/>
            <person name="McDonough S."/>
            <person name="Mehta T."/>
            <person name="Meldrim J."/>
            <person name="Meneus L."/>
            <person name="Mihai O."/>
            <person name="Mihalev A."/>
            <person name="Mihova T."/>
            <person name="Mittelman R."/>
            <person name="Mlenga V."/>
            <person name="Montmayeur A."/>
            <person name="Mulrain L."/>
            <person name="Navidi A."/>
            <person name="Naylor J."/>
            <person name="Negash T."/>
            <person name="Nguyen T."/>
            <person name="Nguyen N."/>
            <person name="Nicol R."/>
            <person name="Norbu C."/>
            <person name="Norbu N."/>
            <person name="Novod N."/>
            <person name="O'Neill B."/>
            <person name="Osman S."/>
            <person name="Markiewicz E."/>
            <person name="Oyono O.L."/>
            <person name="Patti C."/>
            <person name="Phunkhang P."/>
            <person name="Pierre F."/>
            <person name="Priest M."/>
            <person name="Raghuraman S."/>
            <person name="Rege F."/>
            <person name="Reyes R."/>
            <person name="Rise C."/>
            <person name="Rogov P."/>
            <person name="Ross K."/>
            <person name="Ryan E."/>
            <person name="Settipalli S."/>
            <person name="Shea T."/>
            <person name="Sherpa N."/>
            <person name="Shi L."/>
            <person name="Shih D."/>
            <person name="Sparrow T."/>
            <person name="Spaulding J."/>
            <person name="Stalker J."/>
            <person name="Stange-Thomann N."/>
            <person name="Stavropoulos S."/>
            <person name="Stone C."/>
            <person name="Strader C."/>
            <person name="Tesfaye S."/>
            <person name="Thomson T."/>
            <person name="Thoulutsang Y."/>
            <person name="Thoulutsang D."/>
            <person name="Topham K."/>
            <person name="Topping I."/>
            <person name="Tsamla T."/>
            <person name="Vassiliev H."/>
            <person name="Vo A."/>
            <person name="Wangchuk T."/>
            <person name="Wangdi T."/>
            <person name="Weiand M."/>
            <person name="Wilkinson J."/>
            <person name="Wilson A."/>
            <person name="Yadav S."/>
            <person name="Young G."/>
            <person name="Yu Q."/>
            <person name="Zembek L."/>
            <person name="Zhong D."/>
            <person name="Zimmer A."/>
            <person name="Zwirko Z."/>
            <person name="Jaffe D.B."/>
            <person name="Alvarez P."/>
            <person name="Brockman W."/>
            <person name="Butler J."/>
            <person name="Chin C."/>
            <person name="Gnerre S."/>
            <person name="Grabherr M."/>
            <person name="Kleber M."/>
            <person name="Mauceli E."/>
            <person name="MacCallum I."/>
        </authorList>
    </citation>
    <scope>NUCLEOTIDE SEQUENCE [LARGE SCALE GENOMIC DNA]</scope>
    <source>
        <strain evidence="3">Tucson 15010-1051.87</strain>
    </source>
</reference>
<evidence type="ECO:0000313" key="2">
    <source>
        <dbReference type="EMBL" id="KRF80556.1"/>
    </source>
</evidence>